<comment type="caution">
    <text evidence="2">The sequence shown here is derived from an EMBL/GenBank/DDBJ whole genome shotgun (WGS) entry which is preliminary data.</text>
</comment>
<accession>A0A5B7GL98</accession>
<evidence type="ECO:0000313" key="3">
    <source>
        <dbReference type="Proteomes" id="UP000324222"/>
    </source>
</evidence>
<dbReference type="Proteomes" id="UP000324222">
    <property type="component" value="Unassembled WGS sequence"/>
</dbReference>
<keyword evidence="3" id="KW-1185">Reference proteome</keyword>
<sequence length="79" mass="8760">MSSRGNHSSRRPLSSSCADPSWHTRTSFTTCTNEKECTVTHLGLHVSQGVDDVLATPHSHQQLTAEHTHVTHTIKERIS</sequence>
<evidence type="ECO:0000256" key="1">
    <source>
        <dbReference type="SAM" id="MobiDB-lite"/>
    </source>
</evidence>
<dbReference type="AlphaFoldDB" id="A0A5B7GL98"/>
<gene>
    <name evidence="2" type="ORF">E2C01_055041</name>
</gene>
<dbReference type="EMBL" id="VSRR010018092">
    <property type="protein sequence ID" value="MPC60980.1"/>
    <property type="molecule type" value="Genomic_DNA"/>
</dbReference>
<evidence type="ECO:0000313" key="2">
    <source>
        <dbReference type="EMBL" id="MPC60980.1"/>
    </source>
</evidence>
<feature type="region of interest" description="Disordered" evidence="1">
    <location>
        <begin position="1"/>
        <end position="24"/>
    </location>
</feature>
<reference evidence="2 3" key="1">
    <citation type="submission" date="2019-05" db="EMBL/GenBank/DDBJ databases">
        <title>Another draft genome of Portunus trituberculatus and its Hox gene families provides insights of decapod evolution.</title>
        <authorList>
            <person name="Jeong J.-H."/>
            <person name="Song I."/>
            <person name="Kim S."/>
            <person name="Choi T."/>
            <person name="Kim D."/>
            <person name="Ryu S."/>
            <person name="Kim W."/>
        </authorList>
    </citation>
    <scope>NUCLEOTIDE SEQUENCE [LARGE SCALE GENOMIC DNA]</scope>
    <source>
        <tissue evidence="2">Muscle</tissue>
    </source>
</reference>
<proteinExistence type="predicted"/>
<name>A0A5B7GL98_PORTR</name>
<organism evidence="2 3">
    <name type="scientific">Portunus trituberculatus</name>
    <name type="common">Swimming crab</name>
    <name type="synonym">Neptunus trituberculatus</name>
    <dbReference type="NCBI Taxonomy" id="210409"/>
    <lineage>
        <taxon>Eukaryota</taxon>
        <taxon>Metazoa</taxon>
        <taxon>Ecdysozoa</taxon>
        <taxon>Arthropoda</taxon>
        <taxon>Crustacea</taxon>
        <taxon>Multicrustacea</taxon>
        <taxon>Malacostraca</taxon>
        <taxon>Eumalacostraca</taxon>
        <taxon>Eucarida</taxon>
        <taxon>Decapoda</taxon>
        <taxon>Pleocyemata</taxon>
        <taxon>Brachyura</taxon>
        <taxon>Eubrachyura</taxon>
        <taxon>Portunoidea</taxon>
        <taxon>Portunidae</taxon>
        <taxon>Portuninae</taxon>
        <taxon>Portunus</taxon>
    </lineage>
</organism>
<protein>
    <submittedName>
        <fullName evidence="2">Uncharacterized protein</fullName>
    </submittedName>
</protein>